<dbReference type="InterPro" id="IPR007159">
    <property type="entry name" value="SpoVT-AbrB_dom"/>
</dbReference>
<dbReference type="RefSeq" id="WP_353982624.1">
    <property type="nucleotide sequence ID" value="NZ_JBEWLY010000007.1"/>
</dbReference>
<protein>
    <submittedName>
        <fullName evidence="3">AbrB/MazE/SpoVT family DNA-binding domain-containing protein</fullName>
    </submittedName>
</protein>
<dbReference type="NCBIfam" id="TIGR01439">
    <property type="entry name" value="lp_hng_hel_AbrB"/>
    <property type="match status" value="1"/>
</dbReference>
<evidence type="ECO:0000259" key="2">
    <source>
        <dbReference type="PROSITE" id="PS51740"/>
    </source>
</evidence>
<dbReference type="SUPFAM" id="SSF89447">
    <property type="entry name" value="AbrB/MazE/MraZ-like"/>
    <property type="match status" value="1"/>
</dbReference>
<accession>A0ABV2CXM0</accession>
<evidence type="ECO:0000313" key="3">
    <source>
        <dbReference type="EMBL" id="MET1754215.1"/>
    </source>
</evidence>
<comment type="caution">
    <text evidence="3">The sequence shown here is derived from an EMBL/GenBank/DDBJ whole genome shotgun (WGS) entry which is preliminary data.</text>
</comment>
<evidence type="ECO:0000313" key="4">
    <source>
        <dbReference type="Proteomes" id="UP001548713"/>
    </source>
</evidence>
<dbReference type="SMART" id="SM00966">
    <property type="entry name" value="SpoVT_AbrB"/>
    <property type="match status" value="1"/>
</dbReference>
<organism evidence="3 4">
    <name type="scientific">Novosphingobium kalidii</name>
    <dbReference type="NCBI Taxonomy" id="3230299"/>
    <lineage>
        <taxon>Bacteria</taxon>
        <taxon>Pseudomonadati</taxon>
        <taxon>Pseudomonadota</taxon>
        <taxon>Alphaproteobacteria</taxon>
        <taxon>Sphingomonadales</taxon>
        <taxon>Sphingomonadaceae</taxon>
        <taxon>Novosphingobium</taxon>
    </lineage>
</organism>
<keyword evidence="1 3" id="KW-0238">DNA-binding</keyword>
<gene>
    <name evidence="3" type="ORF">ABVV53_01875</name>
</gene>
<name>A0ABV2CXM0_9SPHN</name>
<dbReference type="EMBL" id="JBEWLY010000007">
    <property type="protein sequence ID" value="MET1754215.1"/>
    <property type="molecule type" value="Genomic_DNA"/>
</dbReference>
<dbReference type="InterPro" id="IPR037914">
    <property type="entry name" value="SpoVT-AbrB_sf"/>
</dbReference>
<proteinExistence type="predicted"/>
<dbReference type="GO" id="GO:0003677">
    <property type="term" value="F:DNA binding"/>
    <property type="evidence" value="ECO:0007669"/>
    <property type="project" value="UniProtKB-KW"/>
</dbReference>
<evidence type="ECO:0000256" key="1">
    <source>
        <dbReference type="PROSITE-ProRule" id="PRU01076"/>
    </source>
</evidence>
<sequence length="107" mass="11873">MASVNNYGLLQVGDYHISVASRANAMTIHRTRITSDGRIQLPAQLRRELGLSAGDTVDLETQDGQFVVRRPSKGLERIRARLAKYIDPGTDLQAELKAQRVEDAQRG</sequence>
<feature type="domain" description="SpoVT-AbrB" evidence="2">
    <location>
        <begin position="28"/>
        <end position="73"/>
    </location>
</feature>
<reference evidence="3 4" key="1">
    <citation type="submission" date="2024-07" db="EMBL/GenBank/DDBJ databases">
        <title>Novosphingobium kalidii RD2P27.</title>
        <authorList>
            <person name="Sun J.-Q."/>
        </authorList>
    </citation>
    <scope>NUCLEOTIDE SEQUENCE [LARGE SCALE GENOMIC DNA]</scope>
    <source>
        <strain evidence="3 4">RD2P27</strain>
    </source>
</reference>
<dbReference type="Proteomes" id="UP001548713">
    <property type="component" value="Unassembled WGS sequence"/>
</dbReference>
<dbReference type="PROSITE" id="PS51740">
    <property type="entry name" value="SPOVT_ABRB"/>
    <property type="match status" value="1"/>
</dbReference>
<keyword evidence="4" id="KW-1185">Reference proteome</keyword>
<dbReference type="Gene3D" id="2.10.260.10">
    <property type="match status" value="1"/>
</dbReference>
<dbReference type="Pfam" id="PF04014">
    <property type="entry name" value="MazE_antitoxin"/>
    <property type="match status" value="1"/>
</dbReference>